<keyword evidence="8 18" id="KW-0489">Methyltransferase</keyword>
<accession>A0A848DBY4</accession>
<evidence type="ECO:0000256" key="2">
    <source>
        <dbReference type="ARBA" id="ARBA00004651"/>
    </source>
</evidence>
<dbReference type="GO" id="GO:0006730">
    <property type="term" value="P:one-carbon metabolic process"/>
    <property type="evidence" value="ECO:0007669"/>
    <property type="project" value="UniProtKB-KW"/>
</dbReference>
<evidence type="ECO:0000256" key="4">
    <source>
        <dbReference type="ARBA" id="ARBA00011616"/>
    </source>
</evidence>
<dbReference type="GO" id="GO:0032259">
    <property type="term" value="P:methylation"/>
    <property type="evidence" value="ECO:0007669"/>
    <property type="project" value="UniProtKB-KW"/>
</dbReference>
<comment type="function">
    <text evidence="1">Part of a complex that catalyzes the formation of methyl-coenzyme M and tetrahydromethanopterin from coenzyme M and methyl-tetrahydromethanopterin. This is an energy-conserving, sodium-ion translocating step.</text>
</comment>
<feature type="transmembrane region" description="Helical" evidence="17">
    <location>
        <begin position="235"/>
        <end position="254"/>
    </location>
</feature>
<comment type="catalytic activity">
    <reaction evidence="15">
        <text>5-methyl-5,6,7,8-tetrahydromethanopterin + coenzyme M + 2 Na(+)(in) = 5,6,7,8-tetrahydromethanopterin + methyl-coenzyme M + 2 Na(+)(out)</text>
        <dbReference type="Rhea" id="RHEA:53492"/>
        <dbReference type="ChEBI" id="CHEBI:29101"/>
        <dbReference type="ChEBI" id="CHEBI:58103"/>
        <dbReference type="ChEBI" id="CHEBI:58116"/>
        <dbReference type="ChEBI" id="CHEBI:58286"/>
        <dbReference type="ChEBI" id="CHEBI:58319"/>
        <dbReference type="EC" id="7.2.1.4"/>
    </reaction>
</comment>
<keyword evidence="9 18" id="KW-0808">Transferase</keyword>
<evidence type="ECO:0000256" key="6">
    <source>
        <dbReference type="ARBA" id="ARBA00022475"/>
    </source>
</evidence>
<gene>
    <name evidence="18" type="primary">mtrE</name>
    <name evidence="18" type="ORF">GIS02_06325</name>
</gene>
<evidence type="ECO:0000256" key="12">
    <source>
        <dbReference type="ARBA" id="ARBA00022989"/>
    </source>
</evidence>
<dbReference type="EMBL" id="WNEG01000108">
    <property type="protein sequence ID" value="NMG83801.1"/>
    <property type="molecule type" value="Genomic_DNA"/>
</dbReference>
<dbReference type="GO" id="GO:0030269">
    <property type="term" value="F:tetrahydromethanopterin S-methyltransferase activity"/>
    <property type="evidence" value="ECO:0007669"/>
    <property type="project" value="UniProtKB-EC"/>
</dbReference>
<dbReference type="InterPro" id="IPR005780">
    <property type="entry name" value="MeTrfase_E"/>
</dbReference>
<organism evidence="18 19">
    <name type="scientific">Candidatus Ethanoperedens thermophilum</name>
    <dbReference type="NCBI Taxonomy" id="2766897"/>
    <lineage>
        <taxon>Archaea</taxon>
        <taxon>Methanobacteriati</taxon>
        <taxon>Methanobacteriota</taxon>
        <taxon>Stenosarchaea group</taxon>
        <taxon>Methanomicrobia</taxon>
        <taxon>Methanosarcinales</taxon>
        <taxon>Methanosarcinales incertae sedis</taxon>
        <taxon>GOM Arc I cluster</taxon>
        <taxon>Candidatus Ethanoperedens</taxon>
    </lineage>
</organism>
<keyword evidence="12 17" id="KW-1133">Transmembrane helix</keyword>
<evidence type="ECO:0000256" key="17">
    <source>
        <dbReference type="SAM" id="Phobius"/>
    </source>
</evidence>
<sequence length="304" mass="32533">MEPVTLTLMIGVGLAGAIAFIAGIIEDAESDAGSSSNPNSQVQLAPQIGHIITYYNKAIAGEPPQNGLWAAGACTIALLLSWRFVDLGIGQYYAVFFAAVAGAAVIALVQGCFGIFAHISRITSMVSFKQPLYWHALLTPLPYSMGLCFLTALLLTLLSFVASGILGNSFAPPLIALFMGITLGSIASGTGDIHYGAERLYQHLPFGSGIAISNQGDIDIKGEYGYRNSVDTPYFCMRFGGTITALAFGLLIFLDGWSRLFTFAGPWTSIILEAVIVAILFIFLNRLEKYTRDSYGPYPGQEDA</sequence>
<evidence type="ECO:0000256" key="9">
    <source>
        <dbReference type="ARBA" id="ARBA00022679"/>
    </source>
</evidence>
<evidence type="ECO:0000256" key="13">
    <source>
        <dbReference type="ARBA" id="ARBA00023136"/>
    </source>
</evidence>
<feature type="transmembrane region" description="Helical" evidence="17">
    <location>
        <begin position="6"/>
        <end position="25"/>
    </location>
</feature>
<evidence type="ECO:0000256" key="15">
    <source>
        <dbReference type="ARBA" id="ARBA00044880"/>
    </source>
</evidence>
<name>A0A848DBY4_9EURY</name>
<dbReference type="Pfam" id="PF04206">
    <property type="entry name" value="MtrE"/>
    <property type="match status" value="1"/>
</dbReference>
<evidence type="ECO:0000313" key="18">
    <source>
        <dbReference type="EMBL" id="NMG83801.1"/>
    </source>
</evidence>
<feature type="transmembrane region" description="Helical" evidence="17">
    <location>
        <begin position="174"/>
        <end position="195"/>
    </location>
</feature>
<keyword evidence="11" id="KW-1278">Translocase</keyword>
<dbReference type="NCBIfam" id="TIGR01113">
    <property type="entry name" value="mtrE"/>
    <property type="match status" value="1"/>
</dbReference>
<dbReference type="GO" id="GO:0012506">
    <property type="term" value="C:vesicle membrane"/>
    <property type="evidence" value="ECO:0007669"/>
    <property type="project" value="InterPro"/>
</dbReference>
<evidence type="ECO:0000256" key="1">
    <source>
        <dbReference type="ARBA" id="ARBA00002533"/>
    </source>
</evidence>
<comment type="similarity">
    <text evidence="3">Belongs to the MtrE family.</text>
</comment>
<evidence type="ECO:0000256" key="3">
    <source>
        <dbReference type="ARBA" id="ARBA00009612"/>
    </source>
</evidence>
<evidence type="ECO:0000313" key="19">
    <source>
        <dbReference type="Proteomes" id="UP000606580"/>
    </source>
</evidence>
<dbReference type="GO" id="GO:0005737">
    <property type="term" value="C:cytoplasm"/>
    <property type="evidence" value="ECO:0007669"/>
    <property type="project" value="InterPro"/>
</dbReference>
<evidence type="ECO:0000256" key="10">
    <source>
        <dbReference type="ARBA" id="ARBA00022692"/>
    </source>
</evidence>
<evidence type="ECO:0000256" key="11">
    <source>
        <dbReference type="ARBA" id="ARBA00022967"/>
    </source>
</evidence>
<dbReference type="EC" id="7.2.1.4" evidence="16"/>
<feature type="transmembrane region" description="Helical" evidence="17">
    <location>
        <begin position="91"/>
        <end position="119"/>
    </location>
</feature>
<feature type="transmembrane region" description="Helical" evidence="17">
    <location>
        <begin position="67"/>
        <end position="85"/>
    </location>
</feature>
<dbReference type="GO" id="GO:0005886">
    <property type="term" value="C:plasma membrane"/>
    <property type="evidence" value="ECO:0007669"/>
    <property type="project" value="UniProtKB-SubCell"/>
</dbReference>
<evidence type="ECO:0000256" key="8">
    <source>
        <dbReference type="ARBA" id="ARBA00022603"/>
    </source>
</evidence>
<keyword evidence="6" id="KW-1003">Cell membrane</keyword>
<keyword evidence="10 17" id="KW-0812">Transmembrane</keyword>
<evidence type="ECO:0000256" key="16">
    <source>
        <dbReference type="ARBA" id="ARBA00044970"/>
    </source>
</evidence>
<feature type="transmembrane region" description="Helical" evidence="17">
    <location>
        <begin position="260"/>
        <end position="284"/>
    </location>
</feature>
<keyword evidence="7" id="KW-0554">One-carbon metabolism</keyword>
<dbReference type="AlphaFoldDB" id="A0A848DBY4"/>
<protein>
    <recommendedName>
        <fullName evidence="5">Tetrahydromethanopterin S-methyltransferase subunit E</fullName>
        <ecNumber evidence="16">7.2.1.4</ecNumber>
    </recommendedName>
    <alternativeName>
        <fullName evidence="14">N5-methyltetrahydromethanopterin--coenzyme M methyltransferase subunit E</fullName>
    </alternativeName>
</protein>
<reference evidence="18" key="1">
    <citation type="journal article" date="2020" name="MBio">
        <title>'Candidatus Ethanoperedens,' a Thermophilic Genus of Archaea Mediating the Anaerobic Oxidation of Ethane.</title>
        <authorList>
            <person name="Hahn C.J."/>
            <person name="Laso-Perez R."/>
            <person name="Vulcano F."/>
            <person name="Vaziourakis K.M."/>
            <person name="Stokke R."/>
            <person name="Steen I.H."/>
            <person name="Teske A."/>
            <person name="Boetius A."/>
            <person name="Liebeke M."/>
            <person name="Amann R."/>
            <person name="Knittel K."/>
            <person name="Wegener G."/>
        </authorList>
    </citation>
    <scope>NUCLEOTIDE SEQUENCE</scope>
    <source>
        <strain evidence="18">GoM-Arc1-LC-WB58</strain>
    </source>
</reference>
<comment type="subunit">
    <text evidence="4">The complex is composed of 8 subunits; MtrA, MtrB, MtrC, MtrD, MtrE, MtrF, MtrG and MtrH.</text>
</comment>
<evidence type="ECO:0000256" key="5">
    <source>
        <dbReference type="ARBA" id="ARBA00015120"/>
    </source>
</evidence>
<proteinExistence type="inferred from homology"/>
<evidence type="ECO:0000256" key="7">
    <source>
        <dbReference type="ARBA" id="ARBA00022563"/>
    </source>
</evidence>
<evidence type="ECO:0000256" key="14">
    <source>
        <dbReference type="ARBA" id="ARBA00029819"/>
    </source>
</evidence>
<comment type="subcellular location">
    <subcellularLocation>
        <location evidence="2">Cell membrane</location>
        <topology evidence="2">Multi-pass membrane protein</topology>
    </subcellularLocation>
</comment>
<comment type="caution">
    <text evidence="18">The sequence shown here is derived from an EMBL/GenBank/DDBJ whole genome shotgun (WGS) entry which is preliminary data.</text>
</comment>
<keyword evidence="13 17" id="KW-0472">Membrane</keyword>
<dbReference type="Proteomes" id="UP000606580">
    <property type="component" value="Unassembled WGS sequence"/>
</dbReference>
<feature type="transmembrane region" description="Helical" evidence="17">
    <location>
        <begin position="140"/>
        <end position="162"/>
    </location>
</feature>